<keyword evidence="10" id="KW-0472">Membrane</keyword>
<dbReference type="PANTHER" id="PTHR30582:SF24">
    <property type="entry name" value="L,D-TRANSPEPTIDASE ERFK_SRFK-RELATED"/>
    <property type="match status" value="1"/>
</dbReference>
<keyword evidence="13" id="KW-1185">Reference proteome</keyword>
<dbReference type="UniPathway" id="UPA00219"/>
<organism evidence="12 13">
    <name type="scientific">Clostridium magnum DSM 2767</name>
    <dbReference type="NCBI Taxonomy" id="1121326"/>
    <lineage>
        <taxon>Bacteria</taxon>
        <taxon>Bacillati</taxon>
        <taxon>Bacillota</taxon>
        <taxon>Clostridia</taxon>
        <taxon>Eubacteriales</taxon>
        <taxon>Clostridiaceae</taxon>
        <taxon>Clostridium</taxon>
    </lineage>
</organism>
<dbReference type="STRING" id="1121326.CLMAG_19470"/>
<feature type="transmembrane region" description="Helical" evidence="10">
    <location>
        <begin position="7"/>
        <end position="25"/>
    </location>
</feature>
<evidence type="ECO:0000256" key="2">
    <source>
        <dbReference type="ARBA" id="ARBA00005992"/>
    </source>
</evidence>
<reference evidence="12 13" key="1">
    <citation type="submission" date="2016-04" db="EMBL/GenBank/DDBJ databases">
        <title>Genome sequence of Clostridium magnum DSM 2767.</title>
        <authorList>
            <person name="Poehlein A."/>
            <person name="Uhlig R."/>
            <person name="Fischer R."/>
            <person name="Bahl H."/>
            <person name="Daniel R."/>
        </authorList>
    </citation>
    <scope>NUCLEOTIDE SEQUENCE [LARGE SCALE GENOMIC DNA]</scope>
    <source>
        <strain evidence="12 13">DSM 2767</strain>
    </source>
</reference>
<evidence type="ECO:0000256" key="6">
    <source>
        <dbReference type="ARBA" id="ARBA00022960"/>
    </source>
</evidence>
<dbReference type="SUPFAM" id="SSF141523">
    <property type="entry name" value="L,D-transpeptidase catalytic domain-like"/>
    <property type="match status" value="1"/>
</dbReference>
<keyword evidence="7 9" id="KW-0573">Peptidoglycan synthesis</keyword>
<dbReference type="OrthoDB" id="9787225at2"/>
<dbReference type="InterPro" id="IPR038063">
    <property type="entry name" value="Transpep_catalytic_dom"/>
</dbReference>
<dbReference type="CDD" id="cd16913">
    <property type="entry name" value="YkuD_like"/>
    <property type="match status" value="1"/>
</dbReference>
<dbReference type="Pfam" id="PF03734">
    <property type="entry name" value="YkuD"/>
    <property type="match status" value="1"/>
</dbReference>
<dbReference type="Gene3D" id="2.40.440.10">
    <property type="entry name" value="L,D-transpeptidase catalytic domain-like"/>
    <property type="match status" value="1"/>
</dbReference>
<protein>
    <submittedName>
        <fullName evidence="12">Putative L,D-transpeptidase YkuD</fullName>
        <ecNumber evidence="12">2.-.-.-</ecNumber>
    </submittedName>
</protein>
<feature type="domain" description="L,D-TPase catalytic" evidence="11">
    <location>
        <begin position="41"/>
        <end position="152"/>
    </location>
</feature>
<dbReference type="GO" id="GO:0071972">
    <property type="term" value="F:peptidoglycan L,D-transpeptidase activity"/>
    <property type="evidence" value="ECO:0007669"/>
    <property type="project" value="TreeGrafter"/>
</dbReference>
<dbReference type="InterPro" id="IPR002477">
    <property type="entry name" value="Peptidoglycan-bd-like"/>
</dbReference>
<dbReference type="Pfam" id="PF01471">
    <property type="entry name" value="PG_binding_1"/>
    <property type="match status" value="1"/>
</dbReference>
<keyword evidence="5" id="KW-0378">Hydrolase</keyword>
<gene>
    <name evidence="12" type="primary">ykuD_1</name>
    <name evidence="12" type="ORF">CLMAG_19470</name>
</gene>
<dbReference type="PATRIC" id="fig|1121326.3.peg.1934"/>
<evidence type="ECO:0000256" key="8">
    <source>
        <dbReference type="ARBA" id="ARBA00023316"/>
    </source>
</evidence>
<evidence type="ECO:0000256" key="1">
    <source>
        <dbReference type="ARBA" id="ARBA00004752"/>
    </source>
</evidence>
<dbReference type="SUPFAM" id="SSF47090">
    <property type="entry name" value="PGBD-like"/>
    <property type="match status" value="1"/>
</dbReference>
<dbReference type="GO" id="GO:0071555">
    <property type="term" value="P:cell wall organization"/>
    <property type="evidence" value="ECO:0007669"/>
    <property type="project" value="UniProtKB-UniRule"/>
</dbReference>
<evidence type="ECO:0000256" key="10">
    <source>
        <dbReference type="SAM" id="Phobius"/>
    </source>
</evidence>
<proteinExistence type="inferred from homology"/>
<evidence type="ECO:0000256" key="9">
    <source>
        <dbReference type="PROSITE-ProRule" id="PRU01373"/>
    </source>
</evidence>
<dbReference type="GO" id="GO:0005576">
    <property type="term" value="C:extracellular region"/>
    <property type="evidence" value="ECO:0007669"/>
    <property type="project" value="TreeGrafter"/>
</dbReference>
<keyword evidence="6 9" id="KW-0133">Cell shape</keyword>
<dbReference type="InterPro" id="IPR036366">
    <property type="entry name" value="PGBDSf"/>
</dbReference>
<comment type="pathway">
    <text evidence="1 9">Cell wall biogenesis; peptidoglycan biosynthesis.</text>
</comment>
<keyword evidence="10" id="KW-1133">Transmembrane helix</keyword>
<keyword evidence="3" id="KW-0328">Glycosyltransferase</keyword>
<dbReference type="EC" id="2.-.-.-" evidence="12"/>
<evidence type="ECO:0000256" key="7">
    <source>
        <dbReference type="ARBA" id="ARBA00022984"/>
    </source>
</evidence>
<dbReference type="Gene3D" id="1.10.101.10">
    <property type="entry name" value="PGBD-like superfamily/PGBD"/>
    <property type="match status" value="1"/>
</dbReference>
<evidence type="ECO:0000256" key="5">
    <source>
        <dbReference type="ARBA" id="ARBA00022801"/>
    </source>
</evidence>
<dbReference type="PANTHER" id="PTHR30582">
    <property type="entry name" value="L,D-TRANSPEPTIDASE"/>
    <property type="match status" value="1"/>
</dbReference>
<comment type="caution">
    <text evidence="12">The sequence shown here is derived from an EMBL/GenBank/DDBJ whole genome shotgun (WGS) entry which is preliminary data.</text>
</comment>
<evidence type="ECO:0000256" key="3">
    <source>
        <dbReference type="ARBA" id="ARBA00022676"/>
    </source>
</evidence>
<dbReference type="EMBL" id="LWAE01000002">
    <property type="protein sequence ID" value="KZL92138.1"/>
    <property type="molecule type" value="Genomic_DNA"/>
</dbReference>
<feature type="active site" description="Proton donor/acceptor" evidence="9">
    <location>
        <position position="112"/>
    </location>
</feature>
<dbReference type="InterPro" id="IPR005490">
    <property type="entry name" value="LD_TPept_cat_dom"/>
</dbReference>
<dbReference type="GO" id="GO:0008360">
    <property type="term" value="P:regulation of cell shape"/>
    <property type="evidence" value="ECO:0007669"/>
    <property type="project" value="UniProtKB-UniRule"/>
</dbReference>
<name>A0A161WYH4_9CLOT</name>
<evidence type="ECO:0000256" key="4">
    <source>
        <dbReference type="ARBA" id="ARBA00022679"/>
    </source>
</evidence>
<keyword evidence="4 12" id="KW-0808">Transferase</keyword>
<dbReference type="AlphaFoldDB" id="A0A161WYH4"/>
<sequence>MKRRNFLFLLKICIFISISFFPLTIKSYSVNNNSVALKNKYSILVDLTDLRLFLINENTNEIIKSYPVACGKATTPSPIGTWAIVSKSSNWGKGFGSRWMALNVPWGKYGIHGTNKPLSIGTPKSLGCIRMLNRDVEDLYDCVNPGTMVTIYGGPYGLLVNNFRTLLPGARGSDVYEVQRKMKNAGYYPWDLDGVYGDTMKSEVIRFRKDKSLSITHNIDVEFYNKIDMICFE</sequence>
<dbReference type="GO" id="GO:0016757">
    <property type="term" value="F:glycosyltransferase activity"/>
    <property type="evidence" value="ECO:0007669"/>
    <property type="project" value="UniProtKB-KW"/>
</dbReference>
<comment type="similarity">
    <text evidence="2">Belongs to the YkuD family.</text>
</comment>
<keyword evidence="8 9" id="KW-0961">Cell wall biogenesis/degradation</keyword>
<evidence type="ECO:0000313" key="13">
    <source>
        <dbReference type="Proteomes" id="UP000076603"/>
    </source>
</evidence>
<dbReference type="RefSeq" id="WP_066621409.1">
    <property type="nucleotide sequence ID" value="NZ_FQXL01000004.1"/>
</dbReference>
<keyword evidence="10" id="KW-0812">Transmembrane</keyword>
<dbReference type="Proteomes" id="UP000076603">
    <property type="component" value="Unassembled WGS sequence"/>
</dbReference>
<evidence type="ECO:0000313" key="12">
    <source>
        <dbReference type="EMBL" id="KZL92138.1"/>
    </source>
</evidence>
<evidence type="ECO:0000259" key="11">
    <source>
        <dbReference type="PROSITE" id="PS52029"/>
    </source>
</evidence>
<accession>A0A161WYH4</accession>
<dbReference type="InterPro" id="IPR050979">
    <property type="entry name" value="LD-transpeptidase"/>
</dbReference>
<feature type="active site" description="Nucleophile" evidence="9">
    <location>
        <position position="128"/>
    </location>
</feature>
<dbReference type="PROSITE" id="PS52029">
    <property type="entry name" value="LD_TPASE"/>
    <property type="match status" value="1"/>
</dbReference>
<dbReference type="GO" id="GO:0018104">
    <property type="term" value="P:peptidoglycan-protein cross-linking"/>
    <property type="evidence" value="ECO:0007669"/>
    <property type="project" value="TreeGrafter"/>
</dbReference>
<dbReference type="InterPro" id="IPR036365">
    <property type="entry name" value="PGBD-like_sf"/>
</dbReference>